<dbReference type="InterPro" id="IPR008983">
    <property type="entry name" value="Tumour_necrosis_fac-like_dom"/>
</dbReference>
<dbReference type="GO" id="GO:0005576">
    <property type="term" value="C:extracellular region"/>
    <property type="evidence" value="ECO:0007669"/>
    <property type="project" value="UniProtKB-SubCell"/>
</dbReference>
<name>A0ABD0M443_9CAEN</name>
<evidence type="ECO:0000256" key="1">
    <source>
        <dbReference type="ARBA" id="ARBA00004613"/>
    </source>
</evidence>
<sequence>MGVVLRLTLLFVCSCSCESLPRSDRSDDPNTLEALVMTQAHTIQQLQAKISAMETSQQQATHTISQLKAESTSLRTDVNNLKTRLAKQETKVAFSARLSTHGQDVTGYQNIVFDAVDLNQGGAYDKVTGMFTAPVNGLYEFSIHISTSPPGRMQVMIVRNGGEVAETEASGDDTKYMDRASNSVLLHMTTGQRVWVKRASGDATRLQGDYRSSFSGVLIRAD</sequence>
<dbReference type="PANTHER" id="PTHR22923">
    <property type="entry name" value="CEREBELLIN-RELATED"/>
    <property type="match status" value="1"/>
</dbReference>
<keyword evidence="2" id="KW-0964">Secreted</keyword>
<feature type="chain" id="PRO_5044759897" description="C1q domain-containing protein" evidence="4">
    <location>
        <begin position="20"/>
        <end position="222"/>
    </location>
</feature>
<keyword evidence="7" id="KW-1185">Reference proteome</keyword>
<dbReference type="EMBL" id="JACVVK020000006">
    <property type="protein sequence ID" value="KAK7506689.1"/>
    <property type="molecule type" value="Genomic_DNA"/>
</dbReference>
<feature type="signal peptide" evidence="4">
    <location>
        <begin position="1"/>
        <end position="19"/>
    </location>
</feature>
<organism evidence="6 7">
    <name type="scientific">Batillaria attramentaria</name>
    <dbReference type="NCBI Taxonomy" id="370345"/>
    <lineage>
        <taxon>Eukaryota</taxon>
        <taxon>Metazoa</taxon>
        <taxon>Spiralia</taxon>
        <taxon>Lophotrochozoa</taxon>
        <taxon>Mollusca</taxon>
        <taxon>Gastropoda</taxon>
        <taxon>Caenogastropoda</taxon>
        <taxon>Sorbeoconcha</taxon>
        <taxon>Cerithioidea</taxon>
        <taxon>Batillariidae</taxon>
        <taxon>Batillaria</taxon>
    </lineage>
</organism>
<dbReference type="AlphaFoldDB" id="A0ABD0M443"/>
<evidence type="ECO:0000256" key="2">
    <source>
        <dbReference type="ARBA" id="ARBA00022525"/>
    </source>
</evidence>
<dbReference type="PANTHER" id="PTHR22923:SF116">
    <property type="entry name" value="C1Q DOMAIN-CONTAINING PROTEIN"/>
    <property type="match status" value="1"/>
</dbReference>
<gene>
    <name evidence="6" type="ORF">BaRGS_00002164</name>
</gene>
<protein>
    <recommendedName>
        <fullName evidence="5">C1q domain-containing protein</fullName>
    </recommendedName>
</protein>
<comment type="subcellular location">
    <subcellularLocation>
        <location evidence="1">Secreted</location>
    </subcellularLocation>
</comment>
<dbReference type="PRINTS" id="PR00007">
    <property type="entry name" value="COMPLEMNTC1Q"/>
</dbReference>
<feature type="domain" description="C1q" evidence="5">
    <location>
        <begin position="87"/>
        <end position="222"/>
    </location>
</feature>
<dbReference type="PROSITE" id="PS50871">
    <property type="entry name" value="C1Q"/>
    <property type="match status" value="1"/>
</dbReference>
<dbReference type="SUPFAM" id="SSF49842">
    <property type="entry name" value="TNF-like"/>
    <property type="match status" value="1"/>
</dbReference>
<comment type="caution">
    <text evidence="6">The sequence shown here is derived from an EMBL/GenBank/DDBJ whole genome shotgun (WGS) entry which is preliminary data.</text>
</comment>
<dbReference type="Proteomes" id="UP001519460">
    <property type="component" value="Unassembled WGS sequence"/>
</dbReference>
<dbReference type="Gene3D" id="2.60.120.40">
    <property type="match status" value="1"/>
</dbReference>
<evidence type="ECO:0000313" key="7">
    <source>
        <dbReference type="Proteomes" id="UP001519460"/>
    </source>
</evidence>
<keyword evidence="3 4" id="KW-0732">Signal</keyword>
<dbReference type="InterPro" id="IPR050822">
    <property type="entry name" value="Cerebellin_Synaptic_Org"/>
</dbReference>
<evidence type="ECO:0000256" key="3">
    <source>
        <dbReference type="ARBA" id="ARBA00022729"/>
    </source>
</evidence>
<evidence type="ECO:0000256" key="4">
    <source>
        <dbReference type="SAM" id="SignalP"/>
    </source>
</evidence>
<dbReference type="InterPro" id="IPR001073">
    <property type="entry name" value="C1q_dom"/>
</dbReference>
<proteinExistence type="predicted"/>
<dbReference type="Pfam" id="PF00386">
    <property type="entry name" value="C1q"/>
    <property type="match status" value="1"/>
</dbReference>
<accession>A0ABD0M443</accession>
<evidence type="ECO:0000313" key="6">
    <source>
        <dbReference type="EMBL" id="KAK7506689.1"/>
    </source>
</evidence>
<evidence type="ECO:0000259" key="5">
    <source>
        <dbReference type="PROSITE" id="PS50871"/>
    </source>
</evidence>
<dbReference type="SMART" id="SM00110">
    <property type="entry name" value="C1Q"/>
    <property type="match status" value="1"/>
</dbReference>
<reference evidence="6 7" key="1">
    <citation type="journal article" date="2023" name="Sci. Data">
        <title>Genome assembly of the Korean intertidal mud-creeper Batillaria attramentaria.</title>
        <authorList>
            <person name="Patra A.K."/>
            <person name="Ho P.T."/>
            <person name="Jun S."/>
            <person name="Lee S.J."/>
            <person name="Kim Y."/>
            <person name="Won Y.J."/>
        </authorList>
    </citation>
    <scope>NUCLEOTIDE SEQUENCE [LARGE SCALE GENOMIC DNA]</scope>
    <source>
        <strain evidence="6">Wonlab-2016</strain>
    </source>
</reference>